<dbReference type="SUPFAM" id="SSF53850">
    <property type="entry name" value="Periplasmic binding protein-like II"/>
    <property type="match status" value="1"/>
</dbReference>
<proteinExistence type="predicted"/>
<dbReference type="PANTHER" id="PTHR35841:SF1">
    <property type="entry name" value="PHOSPHONATES-BINDING PERIPLASMIC PROTEIN"/>
    <property type="match status" value="1"/>
</dbReference>
<protein>
    <submittedName>
        <fullName evidence="1">Phosphate/phosphite/phosphonate ABC transporter substrate-binding protein</fullName>
    </submittedName>
</protein>
<comment type="caution">
    <text evidence="1">The sequence shown here is derived from an EMBL/GenBank/DDBJ whole genome shotgun (WGS) entry which is preliminary data.</text>
</comment>
<evidence type="ECO:0000313" key="2">
    <source>
        <dbReference type="Proteomes" id="UP001596084"/>
    </source>
</evidence>
<gene>
    <name evidence="1" type="ORF">ACFPP7_05640</name>
</gene>
<keyword evidence="2" id="KW-1185">Reference proteome</keyword>
<reference evidence="2" key="1">
    <citation type="journal article" date="2019" name="Int. J. Syst. Evol. Microbiol.">
        <title>The Global Catalogue of Microorganisms (GCM) 10K type strain sequencing project: providing services to taxonomists for standard genome sequencing and annotation.</title>
        <authorList>
            <consortium name="The Broad Institute Genomics Platform"/>
            <consortium name="The Broad Institute Genome Sequencing Center for Infectious Disease"/>
            <person name="Wu L."/>
            <person name="Ma J."/>
        </authorList>
    </citation>
    <scope>NUCLEOTIDE SEQUENCE [LARGE SCALE GENOMIC DNA]</scope>
    <source>
        <strain evidence="2">CGMCC 4.7277</strain>
    </source>
</reference>
<name>A0ABW0Q6A6_9BURK</name>
<dbReference type="Gene3D" id="3.40.190.10">
    <property type="entry name" value="Periplasmic binding protein-like II"/>
    <property type="match status" value="2"/>
</dbReference>
<sequence length="281" mass="30266">MNVMPPSEESAQPVANARMYSATPSVKADWKQLLAWALARAGLPWNVIDYDAPAPLSALWARNDLGLAMMCGLPFAQRINEARPPTLVAAPLPSPARYGGKPVYFTDIVVRADAPYRTLEDTFGGVVGYTLADSMSGGVALRRHLESYRTAARPRLYREAVGDLIHARGVIEALATGRIDVGPLDSYYHDLLRRHEPGFAAQVRIIASTPALPIPPLVATATLHKDELARLREALLATAAAPELAPVMERLLLAGFAIPDPADYRPLAAMAAAAATPFEEL</sequence>
<dbReference type="Pfam" id="PF12974">
    <property type="entry name" value="Phosphonate-bd"/>
    <property type="match status" value="1"/>
</dbReference>
<dbReference type="EMBL" id="JBHSMX010000011">
    <property type="protein sequence ID" value="MFC5520394.1"/>
    <property type="molecule type" value="Genomic_DNA"/>
</dbReference>
<accession>A0ABW0Q6A6</accession>
<evidence type="ECO:0000313" key="1">
    <source>
        <dbReference type="EMBL" id="MFC5520394.1"/>
    </source>
</evidence>
<dbReference type="RefSeq" id="WP_068831457.1">
    <property type="nucleotide sequence ID" value="NZ_JBHSMX010000011.1"/>
</dbReference>
<dbReference type="PANTHER" id="PTHR35841">
    <property type="entry name" value="PHOSPHONATES-BINDING PERIPLASMIC PROTEIN"/>
    <property type="match status" value="1"/>
</dbReference>
<dbReference type="Proteomes" id="UP001596084">
    <property type="component" value="Unassembled WGS sequence"/>
</dbReference>
<organism evidence="1 2">
    <name type="scientific">Polaromonas jejuensis</name>
    <dbReference type="NCBI Taxonomy" id="457502"/>
    <lineage>
        <taxon>Bacteria</taxon>
        <taxon>Pseudomonadati</taxon>
        <taxon>Pseudomonadota</taxon>
        <taxon>Betaproteobacteria</taxon>
        <taxon>Burkholderiales</taxon>
        <taxon>Comamonadaceae</taxon>
        <taxon>Polaromonas</taxon>
    </lineage>
</organism>